<dbReference type="PANTHER" id="PTHR25462:SF296">
    <property type="entry name" value="MEIOTIC P26, ISOFORM F"/>
    <property type="match status" value="1"/>
</dbReference>
<sequence length="516" mass="59831">MKAEQLPFFEPRMECFVVKGNWIYFHYGDSPHEMVVLNIVNGKKMIFRLDFAAQRYGLSLIKGELHIIYTHDDCVFAGELELNEEEQVAKLIRSKQLDRGPLSRGPGPCSSTVWDFNNKLFSFEKDKIYDNVDIRLPLFTYDNRLWYISAEEETLFLNTAPGESRREGSRIELKQLNGLSLDNIRECNMSHVIGDYAYIWCWHSQYRGPLELWKINLKEHTIENITSLIDGFEDMGEMCRGANDDNSLYVRTYDGWLWKVTLEDPHTDEVENSSVQLTYLKSIKCPVCSDPIHIPKLFPCGHTICSNCEQTLRRPDDNIIMCPQCRTHVTLKDYEALPTNWILKEYIEILKKKEAAESSLCSSCKERRELNNFFRCNECFFAGSGRTDTTDLICGGCIARKHRGHDYEEVQFAGSELRESVLSEVAAAEPLAEGYKESMHELIDELTSAAEEKLKRLDELSILTETQRQKIRENNFLTKEQLQKEADALKGIYMKAHREVDAIEEWKEHAKRVLKQ</sequence>
<feature type="coiled-coil region" evidence="5">
    <location>
        <begin position="432"/>
        <end position="499"/>
    </location>
</feature>
<reference evidence="7" key="1">
    <citation type="submission" date="2023-06" db="EMBL/GenBank/DDBJ databases">
        <title>Genomic analysis of the entomopathogenic nematode Steinernema hermaphroditum.</title>
        <authorList>
            <person name="Schwarz E.M."/>
            <person name="Heppert J.K."/>
            <person name="Baniya A."/>
            <person name="Schwartz H.T."/>
            <person name="Tan C.-H."/>
            <person name="Antoshechkin I."/>
            <person name="Sternberg P.W."/>
            <person name="Goodrich-Blair H."/>
            <person name="Dillman A.R."/>
        </authorList>
    </citation>
    <scope>NUCLEOTIDE SEQUENCE</scope>
    <source>
        <strain evidence="7">PS9179</strain>
        <tissue evidence="7">Whole animal</tissue>
    </source>
</reference>
<feature type="domain" description="RING-type" evidence="6">
    <location>
        <begin position="285"/>
        <end position="326"/>
    </location>
</feature>
<dbReference type="SUPFAM" id="SSF57850">
    <property type="entry name" value="RING/U-box"/>
    <property type="match status" value="1"/>
</dbReference>
<dbReference type="InterPro" id="IPR013083">
    <property type="entry name" value="Znf_RING/FYVE/PHD"/>
</dbReference>
<dbReference type="AlphaFoldDB" id="A0AA39LSW6"/>
<dbReference type="Gene3D" id="3.30.40.10">
    <property type="entry name" value="Zinc/RING finger domain, C3HC4 (zinc finger)"/>
    <property type="match status" value="1"/>
</dbReference>
<organism evidence="7 8">
    <name type="scientific">Steinernema hermaphroditum</name>
    <dbReference type="NCBI Taxonomy" id="289476"/>
    <lineage>
        <taxon>Eukaryota</taxon>
        <taxon>Metazoa</taxon>
        <taxon>Ecdysozoa</taxon>
        <taxon>Nematoda</taxon>
        <taxon>Chromadorea</taxon>
        <taxon>Rhabditida</taxon>
        <taxon>Tylenchina</taxon>
        <taxon>Panagrolaimomorpha</taxon>
        <taxon>Strongyloidoidea</taxon>
        <taxon>Steinernematidae</taxon>
        <taxon>Steinernema</taxon>
    </lineage>
</organism>
<evidence type="ECO:0000256" key="1">
    <source>
        <dbReference type="ARBA" id="ARBA00022723"/>
    </source>
</evidence>
<dbReference type="PROSITE" id="PS50089">
    <property type="entry name" value="ZF_RING_2"/>
    <property type="match status" value="1"/>
</dbReference>
<keyword evidence="1" id="KW-0479">Metal-binding</keyword>
<proteinExistence type="predicted"/>
<keyword evidence="8" id="KW-1185">Reference proteome</keyword>
<dbReference type="PANTHER" id="PTHR25462">
    <property type="entry name" value="BONUS, ISOFORM C-RELATED"/>
    <property type="match status" value="1"/>
</dbReference>
<accession>A0AA39LSW6</accession>
<keyword evidence="2 4" id="KW-0863">Zinc-finger</keyword>
<dbReference type="EMBL" id="JAUCMV010000003">
    <property type="protein sequence ID" value="KAK0408946.1"/>
    <property type="molecule type" value="Genomic_DNA"/>
</dbReference>
<evidence type="ECO:0000313" key="8">
    <source>
        <dbReference type="Proteomes" id="UP001175271"/>
    </source>
</evidence>
<name>A0AA39LSW6_9BILA</name>
<keyword evidence="5" id="KW-0175">Coiled coil</keyword>
<dbReference type="Proteomes" id="UP001175271">
    <property type="component" value="Unassembled WGS sequence"/>
</dbReference>
<evidence type="ECO:0000313" key="7">
    <source>
        <dbReference type="EMBL" id="KAK0408946.1"/>
    </source>
</evidence>
<protein>
    <recommendedName>
        <fullName evidence="6">RING-type domain-containing protein</fullName>
    </recommendedName>
</protein>
<gene>
    <name evidence="7" type="ORF">QR680_004255</name>
</gene>
<dbReference type="GO" id="GO:0061630">
    <property type="term" value="F:ubiquitin protein ligase activity"/>
    <property type="evidence" value="ECO:0007669"/>
    <property type="project" value="TreeGrafter"/>
</dbReference>
<dbReference type="InterPro" id="IPR001841">
    <property type="entry name" value="Znf_RING"/>
</dbReference>
<comment type="caution">
    <text evidence="7">The sequence shown here is derived from an EMBL/GenBank/DDBJ whole genome shotgun (WGS) entry which is preliminary data.</text>
</comment>
<keyword evidence="3" id="KW-0862">Zinc</keyword>
<evidence type="ECO:0000256" key="3">
    <source>
        <dbReference type="ARBA" id="ARBA00022833"/>
    </source>
</evidence>
<dbReference type="GO" id="GO:0008270">
    <property type="term" value="F:zinc ion binding"/>
    <property type="evidence" value="ECO:0007669"/>
    <property type="project" value="UniProtKB-KW"/>
</dbReference>
<dbReference type="InterPro" id="IPR047153">
    <property type="entry name" value="TRIM45/56/19-like"/>
</dbReference>
<evidence type="ECO:0000256" key="4">
    <source>
        <dbReference type="PROSITE-ProRule" id="PRU00175"/>
    </source>
</evidence>
<dbReference type="SMART" id="SM00184">
    <property type="entry name" value="RING"/>
    <property type="match status" value="1"/>
</dbReference>
<evidence type="ECO:0000256" key="5">
    <source>
        <dbReference type="SAM" id="Coils"/>
    </source>
</evidence>
<dbReference type="Pfam" id="PF00097">
    <property type="entry name" value="zf-C3HC4"/>
    <property type="match status" value="1"/>
</dbReference>
<evidence type="ECO:0000259" key="6">
    <source>
        <dbReference type="PROSITE" id="PS50089"/>
    </source>
</evidence>
<dbReference type="InterPro" id="IPR018957">
    <property type="entry name" value="Znf_C3HC4_RING-type"/>
</dbReference>
<evidence type="ECO:0000256" key="2">
    <source>
        <dbReference type="ARBA" id="ARBA00022771"/>
    </source>
</evidence>